<dbReference type="EMBL" id="CP049886">
    <property type="protein sequence ID" value="QIL45713.1"/>
    <property type="molecule type" value="Genomic_DNA"/>
</dbReference>
<keyword evidence="5" id="KW-1185">Reference proteome</keyword>
<feature type="coiled-coil region" evidence="1">
    <location>
        <begin position="670"/>
        <end position="727"/>
    </location>
</feature>
<dbReference type="KEGG" id="vah:G7081_00725"/>
<sequence>MKIEKLEIVGFGQWRQQIFELGEEVTLFFGDNEAGKTTIYHFIQTILFGFPTKRGAVRDYTPRDGGSYGGHIWVNHPQFGQAKISRFKDVNKHQATVQIMTEPDMVISVAEFLAPLTEEVFKEVYTLEQGQLLNIKNLDETKLQELLLVVGLAGSKQVIEQQEEWQKAQQELYKKTGRNPKLNQLVLSYRELTEKIQLKEKAESSYQENKEELEIAEADFVKNQQLSQELETKKMLQEQQLDHYGLLEEYRYQVKQLNETATLELSQDEVTQLQELNFQINQLADQKAHYQQLKQSAFAQGTLSPAVAFYLEEEQDIQRLLNQRVSVEKELSKLESLEEQLREKEAAVQELSEGNPNWQAQPIPSQLESKLADLAEDERHFSYEQQQATAEFARLVEQGKHYQEQQVKRQRKLQRLWLFPGLIALVGVAFYWLNQQWMLAVFGLAAVVSGLIAVVIYRRINSGAGTLGAVTLTQLSAAQDKKKLADSRWTSILTTKEQLAADYGFDINQTVKEWLYQLPLRQHLATLVSERTSLLSKKTASQVQLAKIETAFIKLKDWIPSGQDIGSKFQNLAEFSATQIQQLKTLEQVSQSQQWQQPLALIEAKEKQMAQTLAKVHPQLSVANHAEVLAEQLSNHESQQELRQLSAKLAPYFELDNDASYNQVQLRSDYQDLSQRYRAIQSELGELDETIRHLRFAIKQAESDGSLASLYQEQAALEDELRELSSDWASLQLSSVVADDVLNQISSQRVPALLKTTSLLLNRLTLGTYHRCDLVNDELLIFNREGVCYHLSELSTGTRDQLYLAVRLAFIELHQGTNIAPLIIDDGWLHYDQARKIALFNVLVEISAVVQVICLTSDQELLNFAESEKIVVEHL</sequence>
<evidence type="ECO:0000313" key="5">
    <source>
        <dbReference type="Proteomes" id="UP000500890"/>
    </source>
</evidence>
<accession>A0A6G8ALA9</accession>
<evidence type="ECO:0000313" key="4">
    <source>
        <dbReference type="EMBL" id="QIL45713.1"/>
    </source>
</evidence>
<feature type="transmembrane region" description="Helical" evidence="2">
    <location>
        <begin position="439"/>
        <end position="457"/>
    </location>
</feature>
<dbReference type="PANTHER" id="PTHR41259:SF1">
    <property type="entry name" value="DOUBLE-STRAND BREAK REPAIR RAD50 ATPASE, PUTATIVE-RELATED"/>
    <property type="match status" value="1"/>
</dbReference>
<proteinExistence type="predicted"/>
<gene>
    <name evidence="4" type="ORF">G7081_00725</name>
</gene>
<feature type="transmembrane region" description="Helical" evidence="2">
    <location>
        <begin position="416"/>
        <end position="433"/>
    </location>
</feature>
<dbReference type="Proteomes" id="UP000500890">
    <property type="component" value="Chromosome"/>
</dbReference>
<evidence type="ECO:0000256" key="2">
    <source>
        <dbReference type="SAM" id="Phobius"/>
    </source>
</evidence>
<dbReference type="Gene3D" id="3.40.50.300">
    <property type="entry name" value="P-loop containing nucleotide triphosphate hydrolases"/>
    <property type="match status" value="2"/>
</dbReference>
<feature type="coiled-coil region" evidence="1">
    <location>
        <begin position="182"/>
        <end position="219"/>
    </location>
</feature>
<protein>
    <submittedName>
        <fullName evidence="4">AAA family ATPase</fullName>
    </submittedName>
</protein>
<dbReference type="InterPro" id="IPR038734">
    <property type="entry name" value="YhaN_AAA"/>
</dbReference>
<dbReference type="AlphaFoldDB" id="A0A6G8ALA9"/>
<keyword evidence="2" id="KW-0812">Transmembrane</keyword>
<evidence type="ECO:0000259" key="3">
    <source>
        <dbReference type="Pfam" id="PF13514"/>
    </source>
</evidence>
<feature type="coiled-coil region" evidence="1">
    <location>
        <begin position="273"/>
        <end position="354"/>
    </location>
</feature>
<evidence type="ECO:0000256" key="1">
    <source>
        <dbReference type="SAM" id="Coils"/>
    </source>
</evidence>
<dbReference type="SUPFAM" id="SSF52540">
    <property type="entry name" value="P-loop containing nucleoside triphosphate hydrolases"/>
    <property type="match status" value="1"/>
</dbReference>
<reference evidence="4 5" key="1">
    <citation type="submission" date="2020-03" db="EMBL/GenBank/DDBJ databases">
        <title>Vagococcus sp. nov., isolated from beetles.</title>
        <authorList>
            <person name="Hyun D.-W."/>
            <person name="Bae J.-W."/>
        </authorList>
    </citation>
    <scope>NUCLEOTIDE SEQUENCE [LARGE SCALE GENOMIC DNA]</scope>
    <source>
        <strain evidence="4 5">HDW17A</strain>
    </source>
</reference>
<keyword evidence="1" id="KW-0175">Coiled coil</keyword>
<dbReference type="Pfam" id="PF13514">
    <property type="entry name" value="AAA_27"/>
    <property type="match status" value="1"/>
</dbReference>
<organism evidence="4 5">
    <name type="scientific">Vagococcus coleopterorum</name>
    <dbReference type="NCBI Taxonomy" id="2714946"/>
    <lineage>
        <taxon>Bacteria</taxon>
        <taxon>Bacillati</taxon>
        <taxon>Bacillota</taxon>
        <taxon>Bacilli</taxon>
        <taxon>Lactobacillales</taxon>
        <taxon>Enterococcaceae</taxon>
        <taxon>Vagococcus</taxon>
    </lineage>
</organism>
<keyword evidence="2" id="KW-0472">Membrane</keyword>
<feature type="domain" description="YhaN AAA" evidence="3">
    <location>
        <begin position="1"/>
        <end position="198"/>
    </location>
</feature>
<name>A0A6G8ALA9_9ENTE</name>
<dbReference type="InterPro" id="IPR027417">
    <property type="entry name" value="P-loop_NTPase"/>
</dbReference>
<dbReference type="PANTHER" id="PTHR41259">
    <property type="entry name" value="DOUBLE-STRAND BREAK REPAIR RAD50 ATPASE, PUTATIVE-RELATED"/>
    <property type="match status" value="1"/>
</dbReference>
<dbReference type="RefSeq" id="WP_166006481.1">
    <property type="nucleotide sequence ID" value="NZ_CP049886.1"/>
</dbReference>
<keyword evidence="2" id="KW-1133">Transmembrane helix</keyword>